<feature type="transmembrane region" description="Helical" evidence="1">
    <location>
        <begin position="124"/>
        <end position="148"/>
    </location>
</feature>
<dbReference type="RefSeq" id="WP_344202886.1">
    <property type="nucleotide sequence ID" value="NZ_BAAAME010000005.1"/>
</dbReference>
<dbReference type="EMBL" id="BAAAME010000005">
    <property type="protein sequence ID" value="GAA1747017.1"/>
    <property type="molecule type" value="Genomic_DNA"/>
</dbReference>
<evidence type="ECO:0000313" key="2">
    <source>
        <dbReference type="EMBL" id="GAA1747017.1"/>
    </source>
</evidence>
<feature type="transmembrane region" description="Helical" evidence="1">
    <location>
        <begin position="7"/>
        <end position="27"/>
    </location>
</feature>
<sequence>MTTSTRDLTATAAWVAAGALLLLYPALRPWEDETTLAGVVAWDSTAWVVSHTAAMLGLVLLVAAASLDAAVGRLRVAVPVLLALGTALVLPYYGAEAYGLPMVGELARDTGDASLVELGDGFRYALAPVTLFSVGLLLLAVAGVLLVLRARRSALPAGPILLGVWLVAFLPQFFGPAPVRIAHGVVALAAGLLLALAIRRESRV</sequence>
<dbReference type="Proteomes" id="UP001501057">
    <property type="component" value="Unassembled WGS sequence"/>
</dbReference>
<feature type="transmembrane region" description="Helical" evidence="1">
    <location>
        <begin position="180"/>
        <end position="198"/>
    </location>
</feature>
<evidence type="ECO:0008006" key="4">
    <source>
        <dbReference type="Google" id="ProtNLM"/>
    </source>
</evidence>
<feature type="transmembrane region" description="Helical" evidence="1">
    <location>
        <begin position="47"/>
        <end position="67"/>
    </location>
</feature>
<gene>
    <name evidence="2" type="ORF">GCM10009710_28930</name>
</gene>
<organism evidence="2 3">
    <name type="scientific">Aeromicrobium alkaliterrae</name>
    <dbReference type="NCBI Taxonomy" id="302168"/>
    <lineage>
        <taxon>Bacteria</taxon>
        <taxon>Bacillati</taxon>
        <taxon>Actinomycetota</taxon>
        <taxon>Actinomycetes</taxon>
        <taxon>Propionibacteriales</taxon>
        <taxon>Nocardioidaceae</taxon>
        <taxon>Aeromicrobium</taxon>
    </lineage>
</organism>
<keyword evidence="1" id="KW-0812">Transmembrane</keyword>
<feature type="transmembrane region" description="Helical" evidence="1">
    <location>
        <begin position="155"/>
        <end position="174"/>
    </location>
</feature>
<reference evidence="3" key="1">
    <citation type="journal article" date="2019" name="Int. J. Syst. Evol. Microbiol.">
        <title>The Global Catalogue of Microorganisms (GCM) 10K type strain sequencing project: providing services to taxonomists for standard genome sequencing and annotation.</title>
        <authorList>
            <consortium name="The Broad Institute Genomics Platform"/>
            <consortium name="The Broad Institute Genome Sequencing Center for Infectious Disease"/>
            <person name="Wu L."/>
            <person name="Ma J."/>
        </authorList>
    </citation>
    <scope>NUCLEOTIDE SEQUENCE [LARGE SCALE GENOMIC DNA]</scope>
    <source>
        <strain evidence="3">JCM 13518</strain>
    </source>
</reference>
<proteinExistence type="predicted"/>
<accession>A0ABP4W4B2</accession>
<protein>
    <recommendedName>
        <fullName evidence="4">DUF998 domain-containing protein</fullName>
    </recommendedName>
</protein>
<keyword evidence="1" id="KW-1133">Transmembrane helix</keyword>
<keyword evidence="1" id="KW-0472">Membrane</keyword>
<keyword evidence="3" id="KW-1185">Reference proteome</keyword>
<feature type="transmembrane region" description="Helical" evidence="1">
    <location>
        <begin position="74"/>
        <end position="93"/>
    </location>
</feature>
<name>A0ABP4W4B2_9ACTN</name>
<evidence type="ECO:0000256" key="1">
    <source>
        <dbReference type="SAM" id="Phobius"/>
    </source>
</evidence>
<evidence type="ECO:0000313" key="3">
    <source>
        <dbReference type="Proteomes" id="UP001501057"/>
    </source>
</evidence>
<comment type="caution">
    <text evidence="2">The sequence shown here is derived from an EMBL/GenBank/DDBJ whole genome shotgun (WGS) entry which is preliminary data.</text>
</comment>